<dbReference type="Proteomes" id="UP001232992">
    <property type="component" value="Unassembled WGS sequence"/>
</dbReference>
<reference evidence="1 2" key="1">
    <citation type="submission" date="2023-01" db="EMBL/GenBank/DDBJ databases">
        <title>Novel diversity within Roseofilum (Cyanobacteria; Desertifilaceae) from marine benthic mats with descriptions of four novel species.</title>
        <authorList>
            <person name="Wang Y."/>
            <person name="Berthold D.E."/>
            <person name="Hu J."/>
            <person name="Lefler F.W."/>
            <person name="Laughinghouse H.D. IV."/>
        </authorList>
    </citation>
    <scope>NUCLEOTIDE SEQUENCE [LARGE SCALE GENOMIC DNA]</scope>
    <source>
        <strain evidence="1 2">BLCC-M143</strain>
    </source>
</reference>
<keyword evidence="2" id="KW-1185">Reference proteome</keyword>
<accession>A0ABT7C2C6</accession>
<protein>
    <submittedName>
        <fullName evidence="1">Uncharacterized protein</fullName>
    </submittedName>
</protein>
<proteinExistence type="predicted"/>
<sequence length="55" mass="6132">MGSIELKFPNPSRSPDGTFLSVANIEEFYLRSHSSYIRRSAIAGRFQIASTSKLP</sequence>
<organism evidence="1 2">
    <name type="scientific">Roseofilum casamattae BLCC-M143</name>
    <dbReference type="NCBI Taxonomy" id="3022442"/>
    <lineage>
        <taxon>Bacteria</taxon>
        <taxon>Bacillati</taxon>
        <taxon>Cyanobacteriota</taxon>
        <taxon>Cyanophyceae</taxon>
        <taxon>Desertifilales</taxon>
        <taxon>Desertifilaceae</taxon>
        <taxon>Roseofilum</taxon>
        <taxon>Roseofilum casamattae</taxon>
    </lineage>
</organism>
<evidence type="ECO:0000313" key="2">
    <source>
        <dbReference type="Proteomes" id="UP001232992"/>
    </source>
</evidence>
<comment type="caution">
    <text evidence="1">The sequence shown here is derived from an EMBL/GenBank/DDBJ whole genome shotgun (WGS) entry which is preliminary data.</text>
</comment>
<evidence type="ECO:0000313" key="1">
    <source>
        <dbReference type="EMBL" id="MDJ1185607.1"/>
    </source>
</evidence>
<dbReference type="RefSeq" id="WP_283760247.1">
    <property type="nucleotide sequence ID" value="NZ_JAQOSQ010000041.1"/>
</dbReference>
<dbReference type="EMBL" id="JAQOSQ010000041">
    <property type="protein sequence ID" value="MDJ1185607.1"/>
    <property type="molecule type" value="Genomic_DNA"/>
</dbReference>
<name>A0ABT7C2C6_9CYAN</name>
<gene>
    <name evidence="1" type="ORF">PMH09_20700</name>
</gene>